<sequence length="29" mass="3196">MSVQLEQCSAVSLDCSVQLKCSVRLECVH</sequence>
<organism evidence="1">
    <name type="scientific">Anguilla anguilla</name>
    <name type="common">European freshwater eel</name>
    <name type="synonym">Muraena anguilla</name>
    <dbReference type="NCBI Taxonomy" id="7936"/>
    <lineage>
        <taxon>Eukaryota</taxon>
        <taxon>Metazoa</taxon>
        <taxon>Chordata</taxon>
        <taxon>Craniata</taxon>
        <taxon>Vertebrata</taxon>
        <taxon>Euteleostomi</taxon>
        <taxon>Actinopterygii</taxon>
        <taxon>Neopterygii</taxon>
        <taxon>Teleostei</taxon>
        <taxon>Anguilliformes</taxon>
        <taxon>Anguillidae</taxon>
        <taxon>Anguilla</taxon>
    </lineage>
</organism>
<dbReference type="EMBL" id="GBXM01025220">
    <property type="protein sequence ID" value="JAH83357.1"/>
    <property type="molecule type" value="Transcribed_RNA"/>
</dbReference>
<name>A0A0E9VZ48_ANGAN</name>
<reference evidence="1" key="2">
    <citation type="journal article" date="2015" name="Fish Shellfish Immunol.">
        <title>Early steps in the European eel (Anguilla anguilla)-Vibrio vulnificus interaction in the gills: Role of the RtxA13 toxin.</title>
        <authorList>
            <person name="Callol A."/>
            <person name="Pajuelo D."/>
            <person name="Ebbesson L."/>
            <person name="Teles M."/>
            <person name="MacKenzie S."/>
            <person name="Amaro C."/>
        </authorList>
    </citation>
    <scope>NUCLEOTIDE SEQUENCE</scope>
</reference>
<evidence type="ECO:0000313" key="1">
    <source>
        <dbReference type="EMBL" id="JAH83357.1"/>
    </source>
</evidence>
<reference evidence="1" key="1">
    <citation type="submission" date="2014-11" db="EMBL/GenBank/DDBJ databases">
        <authorList>
            <person name="Amaro Gonzalez C."/>
        </authorList>
    </citation>
    <scope>NUCLEOTIDE SEQUENCE</scope>
</reference>
<proteinExistence type="predicted"/>
<protein>
    <submittedName>
        <fullName evidence="1">Uncharacterized protein</fullName>
    </submittedName>
</protein>
<dbReference type="AlphaFoldDB" id="A0A0E9VZ48"/>
<accession>A0A0E9VZ48</accession>